<sequence length="74" mass="8108">MGTSVWDTYVNVPPTPSAIPPRIPHEYVPHASPANDVCELYRSAIASAQTRIIRDVSTLVRVDTPTTFETLSPT</sequence>
<dbReference type="Proteomes" id="UP000001876">
    <property type="component" value="Unassembled WGS sequence"/>
</dbReference>
<keyword evidence="2" id="KW-1185">Reference proteome</keyword>
<proteinExistence type="predicted"/>
<dbReference type="EMBL" id="GG663750">
    <property type="protein sequence ID" value="EEH51709.1"/>
    <property type="molecule type" value="Genomic_DNA"/>
</dbReference>
<dbReference type="GeneID" id="9689711"/>
<reference evidence="1 2" key="1">
    <citation type="journal article" date="2009" name="Science">
        <title>Green evolution and dynamic adaptations revealed by genomes of the marine picoeukaryotes Micromonas.</title>
        <authorList>
            <person name="Worden A.Z."/>
            <person name="Lee J.H."/>
            <person name="Mock T."/>
            <person name="Rouze P."/>
            <person name="Simmons M.P."/>
            <person name="Aerts A.L."/>
            <person name="Allen A.E."/>
            <person name="Cuvelier M.L."/>
            <person name="Derelle E."/>
            <person name="Everett M.V."/>
            <person name="Foulon E."/>
            <person name="Grimwood J."/>
            <person name="Gundlach H."/>
            <person name="Henrissat B."/>
            <person name="Napoli C."/>
            <person name="McDonald S.M."/>
            <person name="Parker M.S."/>
            <person name="Rombauts S."/>
            <person name="Salamov A."/>
            <person name="Von Dassow P."/>
            <person name="Badger J.H."/>
            <person name="Coutinho P.M."/>
            <person name="Demir E."/>
            <person name="Dubchak I."/>
            <person name="Gentemann C."/>
            <person name="Eikrem W."/>
            <person name="Gready J.E."/>
            <person name="John U."/>
            <person name="Lanier W."/>
            <person name="Lindquist E.A."/>
            <person name="Lucas S."/>
            <person name="Mayer K.F."/>
            <person name="Moreau H."/>
            <person name="Not F."/>
            <person name="Otillar R."/>
            <person name="Panaud O."/>
            <person name="Pangilinan J."/>
            <person name="Paulsen I."/>
            <person name="Piegu B."/>
            <person name="Poliakov A."/>
            <person name="Robbens S."/>
            <person name="Schmutz J."/>
            <person name="Toulza E."/>
            <person name="Wyss T."/>
            <person name="Zelensky A."/>
            <person name="Zhou K."/>
            <person name="Armbrust E.V."/>
            <person name="Bhattacharya D."/>
            <person name="Goodenough U.W."/>
            <person name="Van de Peer Y."/>
            <person name="Grigoriev I.V."/>
        </authorList>
    </citation>
    <scope>NUCLEOTIDE SEQUENCE [LARGE SCALE GENOMIC DNA]</scope>
    <source>
        <strain evidence="1 2">CCMP1545</strain>
    </source>
</reference>
<name>C1N8H9_MICPC</name>
<dbReference type="AlphaFoldDB" id="C1N8H9"/>
<organism evidence="2">
    <name type="scientific">Micromonas pusilla (strain CCMP1545)</name>
    <name type="common">Picoplanktonic green alga</name>
    <dbReference type="NCBI Taxonomy" id="564608"/>
    <lineage>
        <taxon>Eukaryota</taxon>
        <taxon>Viridiplantae</taxon>
        <taxon>Chlorophyta</taxon>
        <taxon>Mamiellophyceae</taxon>
        <taxon>Mamiellales</taxon>
        <taxon>Mamiellaceae</taxon>
        <taxon>Micromonas</taxon>
    </lineage>
</organism>
<dbReference type="RefSeq" id="XP_003064087.1">
    <property type="nucleotide sequence ID" value="XM_003064041.1"/>
</dbReference>
<gene>
    <name evidence="1" type="ORF">MICPUCDRAFT_54091</name>
</gene>
<evidence type="ECO:0000313" key="2">
    <source>
        <dbReference type="Proteomes" id="UP000001876"/>
    </source>
</evidence>
<dbReference type="KEGG" id="mpp:MICPUCDRAFT_54091"/>
<accession>C1N8H9</accession>
<protein>
    <submittedName>
        <fullName evidence="1">Predicted protein</fullName>
    </submittedName>
</protein>
<evidence type="ECO:0000313" key="1">
    <source>
        <dbReference type="EMBL" id="EEH51709.1"/>
    </source>
</evidence>